<evidence type="ECO:0000259" key="8">
    <source>
        <dbReference type="SMART" id="SM00849"/>
    </source>
</evidence>
<dbReference type="InterPro" id="IPR032282">
    <property type="entry name" value="HAGH_C"/>
</dbReference>
<proteinExistence type="inferred from homology"/>
<feature type="domain" description="Metallo-beta-lactamase" evidence="8">
    <location>
        <begin position="18"/>
        <end position="176"/>
    </location>
</feature>
<feature type="binding site" evidence="7">
    <location>
        <position position="138"/>
    </location>
    <ligand>
        <name>Zn(2+)</name>
        <dbReference type="ChEBI" id="CHEBI:29105"/>
        <label>2</label>
    </ligand>
</feature>
<dbReference type="NCBIfam" id="TIGR03413">
    <property type="entry name" value="GSH_gloB"/>
    <property type="match status" value="1"/>
</dbReference>
<feature type="binding site" evidence="7">
    <location>
        <position position="65"/>
    </location>
    <ligand>
        <name>Zn(2+)</name>
        <dbReference type="ChEBI" id="CHEBI:29105"/>
        <label>2</label>
    </ligand>
</feature>
<organism evidence="9 10">
    <name type="scientific">Kaistia geumhonensis</name>
    <dbReference type="NCBI Taxonomy" id="410839"/>
    <lineage>
        <taxon>Bacteria</taxon>
        <taxon>Pseudomonadati</taxon>
        <taxon>Pseudomonadota</taxon>
        <taxon>Alphaproteobacteria</taxon>
        <taxon>Hyphomicrobiales</taxon>
        <taxon>Kaistiaceae</taxon>
        <taxon>Kaistia</taxon>
    </lineage>
</organism>
<accession>A0ABU0M8B8</accession>
<dbReference type="RefSeq" id="WP_266278611.1">
    <property type="nucleotide sequence ID" value="NZ_JAPKNF010000001.1"/>
</dbReference>
<dbReference type="InterPro" id="IPR036866">
    <property type="entry name" value="RibonucZ/Hydroxyglut_hydro"/>
</dbReference>
<dbReference type="SMART" id="SM00849">
    <property type="entry name" value="Lactamase_B"/>
    <property type="match status" value="1"/>
</dbReference>
<evidence type="ECO:0000256" key="6">
    <source>
        <dbReference type="ARBA" id="ARBA00022833"/>
    </source>
</evidence>
<evidence type="ECO:0000313" key="10">
    <source>
        <dbReference type="Proteomes" id="UP001223743"/>
    </source>
</evidence>
<feature type="binding site" evidence="7">
    <location>
        <position position="63"/>
    </location>
    <ligand>
        <name>Zn(2+)</name>
        <dbReference type="ChEBI" id="CHEBI:29105"/>
        <label>1</label>
    </ligand>
</feature>
<gene>
    <name evidence="7" type="primary">gloB</name>
    <name evidence="9" type="ORF">QO015_002832</name>
</gene>
<keyword evidence="5 7" id="KW-0378">Hydrolase</keyword>
<evidence type="ECO:0000256" key="4">
    <source>
        <dbReference type="ARBA" id="ARBA00022723"/>
    </source>
</evidence>
<evidence type="ECO:0000256" key="7">
    <source>
        <dbReference type="HAMAP-Rule" id="MF_01374"/>
    </source>
</evidence>
<feature type="binding site" evidence="7">
    <location>
        <position position="61"/>
    </location>
    <ligand>
        <name>Zn(2+)</name>
        <dbReference type="ChEBI" id="CHEBI:29105"/>
        <label>1</label>
    </ligand>
</feature>
<name>A0ABU0M8B8_9HYPH</name>
<feature type="binding site" evidence="7">
    <location>
        <position position="66"/>
    </location>
    <ligand>
        <name>Zn(2+)</name>
        <dbReference type="ChEBI" id="CHEBI:29105"/>
        <label>2</label>
    </ligand>
</feature>
<evidence type="ECO:0000256" key="2">
    <source>
        <dbReference type="ARBA" id="ARBA00004963"/>
    </source>
</evidence>
<dbReference type="Pfam" id="PF16123">
    <property type="entry name" value="HAGH_C"/>
    <property type="match status" value="1"/>
</dbReference>
<evidence type="ECO:0000313" key="9">
    <source>
        <dbReference type="EMBL" id="MDQ0517219.1"/>
    </source>
</evidence>
<comment type="caution">
    <text evidence="9">The sequence shown here is derived from an EMBL/GenBank/DDBJ whole genome shotgun (WGS) entry which is preliminary data.</text>
</comment>
<keyword evidence="6 7" id="KW-0862">Zinc</keyword>
<dbReference type="InterPro" id="IPR001279">
    <property type="entry name" value="Metallo-B-lactamas"/>
</dbReference>
<dbReference type="EMBL" id="JAUSWJ010000001">
    <property type="protein sequence ID" value="MDQ0517219.1"/>
    <property type="molecule type" value="Genomic_DNA"/>
</dbReference>
<comment type="similarity">
    <text evidence="3 7">Belongs to the metallo-beta-lactamase superfamily. Glyoxalase II family.</text>
</comment>
<dbReference type="InterPro" id="IPR035680">
    <property type="entry name" value="Clx_II_MBL"/>
</dbReference>
<dbReference type="GO" id="GO:0004416">
    <property type="term" value="F:hydroxyacylglutathione hydrolase activity"/>
    <property type="evidence" value="ECO:0007669"/>
    <property type="project" value="UniProtKB-EC"/>
</dbReference>
<dbReference type="InterPro" id="IPR050110">
    <property type="entry name" value="Glyoxalase_II_hydrolase"/>
</dbReference>
<dbReference type="CDD" id="cd07723">
    <property type="entry name" value="hydroxyacylglutathione_hydrolase_MBL-fold"/>
    <property type="match status" value="1"/>
</dbReference>
<dbReference type="PANTHER" id="PTHR43705">
    <property type="entry name" value="HYDROXYACYLGLUTATHIONE HYDROLASE"/>
    <property type="match status" value="1"/>
</dbReference>
<dbReference type="PIRSF" id="PIRSF005457">
    <property type="entry name" value="Glx"/>
    <property type="match status" value="1"/>
</dbReference>
<evidence type="ECO:0000256" key="5">
    <source>
        <dbReference type="ARBA" id="ARBA00022801"/>
    </source>
</evidence>
<comment type="subunit">
    <text evidence="7">Monomer.</text>
</comment>
<keyword evidence="4 7" id="KW-0479">Metal-binding</keyword>
<protein>
    <recommendedName>
        <fullName evidence="7">Hydroxyacylglutathione hydrolase</fullName>
        <ecNumber evidence="7">3.1.2.6</ecNumber>
    </recommendedName>
    <alternativeName>
        <fullName evidence="7">Glyoxalase II</fullName>
        <shortName evidence="7">Glx II</shortName>
    </alternativeName>
</protein>
<dbReference type="SUPFAM" id="SSF56281">
    <property type="entry name" value="Metallo-hydrolase/oxidoreductase"/>
    <property type="match status" value="1"/>
</dbReference>
<dbReference type="Gene3D" id="3.60.15.10">
    <property type="entry name" value="Ribonuclease Z/Hydroxyacylglutathione hydrolase-like"/>
    <property type="match status" value="1"/>
</dbReference>
<comment type="catalytic activity">
    <reaction evidence="1 7">
        <text>an S-(2-hydroxyacyl)glutathione + H2O = a 2-hydroxy carboxylate + glutathione + H(+)</text>
        <dbReference type="Rhea" id="RHEA:21864"/>
        <dbReference type="ChEBI" id="CHEBI:15377"/>
        <dbReference type="ChEBI" id="CHEBI:15378"/>
        <dbReference type="ChEBI" id="CHEBI:57925"/>
        <dbReference type="ChEBI" id="CHEBI:58896"/>
        <dbReference type="ChEBI" id="CHEBI:71261"/>
        <dbReference type="EC" id="3.1.2.6"/>
    </reaction>
</comment>
<comment type="cofactor">
    <cofactor evidence="7">
        <name>Zn(2+)</name>
        <dbReference type="ChEBI" id="CHEBI:29105"/>
    </cofactor>
    <text evidence="7">Binds 2 Zn(2+) ions per subunit.</text>
</comment>
<sequence>MAERSMALSIVQFPCLSDNYGVLIHDEASGRTASIDAPEAEPVLAALKAQGWKLTDIFTTHHHPDHVDGNLELKAATGCTITGPREEADRIPGIDIEVGDGDSFDFAGHPVRVIATPGHTLGHIIYHLPEDKVAFVGDTLFALGCGRVLEGTLEQMFESVEKVGALPEDTALYCGHEYTEANWRFAITRDPDNARLIARGDEIRRLRADGLPTLPTTVAIELETNPYLRTRTPALAVSAGLPAGTPSEIFAATRRAKDVFKG</sequence>
<feature type="binding site" evidence="7">
    <location>
        <position position="138"/>
    </location>
    <ligand>
        <name>Zn(2+)</name>
        <dbReference type="ChEBI" id="CHEBI:29105"/>
        <label>1</label>
    </ligand>
</feature>
<comment type="pathway">
    <text evidence="2 7">Secondary metabolite metabolism; methylglyoxal degradation; (R)-lactate from methylglyoxal: step 2/2.</text>
</comment>
<keyword evidence="10" id="KW-1185">Reference proteome</keyword>
<feature type="binding site" evidence="7">
    <location>
        <position position="119"/>
    </location>
    <ligand>
        <name>Zn(2+)</name>
        <dbReference type="ChEBI" id="CHEBI:29105"/>
        <label>1</label>
    </ligand>
</feature>
<evidence type="ECO:0000256" key="3">
    <source>
        <dbReference type="ARBA" id="ARBA00006759"/>
    </source>
</evidence>
<reference evidence="9 10" key="1">
    <citation type="submission" date="2023-07" db="EMBL/GenBank/DDBJ databases">
        <title>Genomic Encyclopedia of Type Strains, Phase IV (KMG-IV): sequencing the most valuable type-strain genomes for metagenomic binning, comparative biology and taxonomic classification.</title>
        <authorList>
            <person name="Goeker M."/>
        </authorList>
    </citation>
    <scope>NUCLEOTIDE SEQUENCE [LARGE SCALE GENOMIC DNA]</scope>
    <source>
        <strain evidence="9 10">B1-1</strain>
    </source>
</reference>
<dbReference type="Pfam" id="PF00753">
    <property type="entry name" value="Lactamase_B"/>
    <property type="match status" value="1"/>
</dbReference>
<dbReference type="Proteomes" id="UP001223743">
    <property type="component" value="Unassembled WGS sequence"/>
</dbReference>
<dbReference type="EC" id="3.1.2.6" evidence="7"/>
<feature type="binding site" evidence="7">
    <location>
        <position position="176"/>
    </location>
    <ligand>
        <name>Zn(2+)</name>
        <dbReference type="ChEBI" id="CHEBI:29105"/>
        <label>2</label>
    </ligand>
</feature>
<dbReference type="InterPro" id="IPR017782">
    <property type="entry name" value="Hydroxyacylglutathione_Hdrlase"/>
</dbReference>
<dbReference type="HAMAP" id="MF_01374">
    <property type="entry name" value="Glyoxalase_2"/>
    <property type="match status" value="1"/>
</dbReference>
<dbReference type="PANTHER" id="PTHR43705:SF1">
    <property type="entry name" value="HYDROXYACYLGLUTATHIONE HYDROLASE GLOB"/>
    <property type="match status" value="1"/>
</dbReference>
<comment type="function">
    <text evidence="7">Thiolesterase that catalyzes the hydrolysis of S-D-lactoyl-glutathione to form glutathione and D-lactic acid.</text>
</comment>
<evidence type="ECO:0000256" key="1">
    <source>
        <dbReference type="ARBA" id="ARBA00001623"/>
    </source>
</evidence>